<name>J9F845_9ZZZZ</name>
<dbReference type="EMBL" id="AMCI01008433">
    <property type="protein sequence ID" value="EJW91051.1"/>
    <property type="molecule type" value="Genomic_DNA"/>
</dbReference>
<protein>
    <submittedName>
        <fullName evidence="1">Uncharacterized protein</fullName>
    </submittedName>
</protein>
<dbReference type="AlphaFoldDB" id="J9F845"/>
<sequence>MRYLYNERLGEYAKVVSGLLERLYYFSSFVSTLSV</sequence>
<reference evidence="1" key="1">
    <citation type="journal article" date="2012" name="PLoS ONE">
        <title>Gene sets for utilization of primary and secondary nutrition supplies in the distal gut of endangered iberian lynx.</title>
        <authorList>
            <person name="Alcaide M."/>
            <person name="Messina E."/>
            <person name="Richter M."/>
            <person name="Bargiela R."/>
            <person name="Peplies J."/>
            <person name="Huws S.A."/>
            <person name="Newbold C.J."/>
            <person name="Golyshin P.N."/>
            <person name="Simon M.A."/>
            <person name="Lopez G."/>
            <person name="Yakimov M.M."/>
            <person name="Ferrer M."/>
        </authorList>
    </citation>
    <scope>NUCLEOTIDE SEQUENCE</scope>
</reference>
<evidence type="ECO:0000313" key="1">
    <source>
        <dbReference type="EMBL" id="EJW91051.1"/>
    </source>
</evidence>
<comment type="caution">
    <text evidence="1">The sequence shown here is derived from an EMBL/GenBank/DDBJ whole genome shotgun (WGS) entry which is preliminary data.</text>
</comment>
<organism evidence="1">
    <name type="scientific">gut metagenome</name>
    <dbReference type="NCBI Taxonomy" id="749906"/>
    <lineage>
        <taxon>unclassified sequences</taxon>
        <taxon>metagenomes</taxon>
        <taxon>organismal metagenomes</taxon>
    </lineage>
</organism>
<gene>
    <name evidence="1" type="ORF">EVA_20840</name>
</gene>
<proteinExistence type="predicted"/>
<accession>J9F845</accession>